<organism evidence="1">
    <name type="scientific">Paulinella longichromatophora</name>
    <dbReference type="NCBI Taxonomy" id="1708747"/>
    <lineage>
        <taxon>Eukaryota</taxon>
        <taxon>Sar</taxon>
        <taxon>Rhizaria</taxon>
        <taxon>Cercozoa</taxon>
        <taxon>Imbricatea</taxon>
        <taxon>Silicofilosea</taxon>
        <taxon>Euglyphida</taxon>
        <taxon>Paulinellidae</taxon>
        <taxon>Paulinella</taxon>
    </lineage>
</organism>
<dbReference type="InterPro" id="IPR008479">
    <property type="entry name" value="DUF760"/>
</dbReference>
<evidence type="ECO:0000313" key="1">
    <source>
        <dbReference type="EMBL" id="AUG32817.1"/>
    </source>
</evidence>
<geneLocation type="plastid" evidence="1"/>
<dbReference type="AlphaFoldDB" id="A0A2H4ZQL0"/>
<sequence length="130" mass="15036">MAKSWFEPNFKREYFLLDTDGGDDEFDFSADNLLFQYINAQSPAILQMIANQSSIYIKAVIRQNIYAMLGALPEGPFSAHYQMTHEHLIYLIGSLKMTGYYLRILETQMEKEMHGYENNDMKSSANESDI</sequence>
<proteinExistence type="predicted"/>
<protein>
    <submittedName>
        <fullName evidence="1">Uncharacterized protein</fullName>
    </submittedName>
</protein>
<keyword evidence="1" id="KW-0934">Plastid</keyword>
<gene>
    <name evidence="1" type="ORF">PLO_846</name>
</gene>
<name>A0A2H4ZQL0_9EUKA</name>
<dbReference type="Pfam" id="PF05542">
    <property type="entry name" value="DUF760"/>
    <property type="match status" value="1"/>
</dbReference>
<accession>A0A2H4ZQL0</accession>
<dbReference type="EMBL" id="MG264610">
    <property type="protein sequence ID" value="AUG32817.1"/>
    <property type="molecule type" value="Genomic_DNA"/>
</dbReference>
<reference evidence="1" key="1">
    <citation type="submission" date="2017-10" db="EMBL/GenBank/DDBJ databases">
        <title>Paulinella longichromatophora chromatophore genome.</title>
        <authorList>
            <person name="Lhee D."/>
            <person name="Yoon H.S."/>
        </authorList>
    </citation>
    <scope>NUCLEOTIDE SEQUENCE</scope>
</reference>